<keyword evidence="11" id="KW-0670">Pyruvate</keyword>
<dbReference type="Pfam" id="PF00581">
    <property type="entry name" value="Rhodanese"/>
    <property type="match status" value="2"/>
</dbReference>
<dbReference type="EC" id="2.8.1.2" evidence="6"/>
<name>A0A1T4LDA3_9HYPH</name>
<dbReference type="CDD" id="cd01448">
    <property type="entry name" value="TST_Repeat_1"/>
    <property type="match status" value="1"/>
</dbReference>
<dbReference type="InterPro" id="IPR045078">
    <property type="entry name" value="TST/MPST-like"/>
</dbReference>
<sequence>MHKKSLLISPQELASHLDQAGRSGLSIVDASWTMPAEQRSPRAEFEAAHIPGAVLFDQDEIVLPGSALPHTLPTPEVFAEAVGKLGIAQTDTIVVYDSKGLFSAPRVWWLFKTFGARDVRVLDGGFPAWQAAGLPVEAGPAEPRATTFTPSFNEEAVVFLPEMREIVASQSEQIADARASARFTAEVPEPRPGLRSGHMPGASNLPFDKLIEDGRLKPQEELRRVFAESGLDLDRPIVTSCGSGVTAAVISLALAALDVENTRLYDGSWTEWGSQSDTPVETGAASSRSA</sequence>
<dbReference type="InterPro" id="IPR036873">
    <property type="entry name" value="Rhodanese-like_dom_sf"/>
</dbReference>
<comment type="catalytic activity">
    <reaction evidence="5">
        <text>2-oxo-3-sulfanylpropanoate + [thioredoxin]-dithiol = [thioredoxin]-disulfide + hydrogen sulfide + pyruvate + H(+)</text>
        <dbReference type="Rhea" id="RHEA:21740"/>
        <dbReference type="Rhea" id="RHEA-COMP:10698"/>
        <dbReference type="Rhea" id="RHEA-COMP:10700"/>
        <dbReference type="ChEBI" id="CHEBI:15361"/>
        <dbReference type="ChEBI" id="CHEBI:15378"/>
        <dbReference type="ChEBI" id="CHEBI:29919"/>
        <dbReference type="ChEBI" id="CHEBI:29950"/>
        <dbReference type="ChEBI" id="CHEBI:50058"/>
        <dbReference type="ChEBI" id="CHEBI:57678"/>
        <dbReference type="EC" id="2.8.1.2"/>
    </reaction>
    <physiologicalReaction direction="left-to-right" evidence="5">
        <dbReference type="Rhea" id="RHEA:21741"/>
    </physiologicalReaction>
</comment>
<dbReference type="FunFam" id="3.40.250.10:FF:000015">
    <property type="entry name" value="Sulfurtransferase"/>
    <property type="match status" value="1"/>
</dbReference>
<dbReference type="NCBIfam" id="NF008557">
    <property type="entry name" value="PRK11493.1"/>
    <property type="match status" value="1"/>
</dbReference>
<dbReference type="PANTHER" id="PTHR11364:SF27">
    <property type="entry name" value="SULFURTRANSFERASE"/>
    <property type="match status" value="1"/>
</dbReference>
<dbReference type="PROSITE" id="PS50206">
    <property type="entry name" value="RHODANESE_3"/>
    <property type="match status" value="2"/>
</dbReference>
<keyword evidence="12" id="KW-1185">Reference proteome</keyword>
<dbReference type="CDD" id="cd01449">
    <property type="entry name" value="TST_Repeat_2"/>
    <property type="match status" value="1"/>
</dbReference>
<dbReference type="OrthoDB" id="9781034at2"/>
<keyword evidence="3 11" id="KW-0808">Transferase</keyword>
<dbReference type="FunFam" id="3.40.250.10:FF:000001">
    <property type="entry name" value="Sulfurtransferase"/>
    <property type="match status" value="1"/>
</dbReference>
<evidence type="ECO:0000256" key="1">
    <source>
        <dbReference type="ARBA" id="ARBA00004496"/>
    </source>
</evidence>
<dbReference type="GO" id="GO:0004792">
    <property type="term" value="F:thiosulfate-cyanide sulfurtransferase activity"/>
    <property type="evidence" value="ECO:0007669"/>
    <property type="project" value="InterPro"/>
</dbReference>
<evidence type="ECO:0000256" key="3">
    <source>
        <dbReference type="ARBA" id="ARBA00022679"/>
    </source>
</evidence>
<dbReference type="PANTHER" id="PTHR11364">
    <property type="entry name" value="THIOSULFATE SULFERTANSFERASE"/>
    <property type="match status" value="1"/>
</dbReference>
<feature type="domain" description="Rhodanese" evidence="10">
    <location>
        <begin position="168"/>
        <end position="281"/>
    </location>
</feature>
<evidence type="ECO:0000259" key="10">
    <source>
        <dbReference type="PROSITE" id="PS50206"/>
    </source>
</evidence>
<proteinExistence type="predicted"/>
<reference evidence="11 12" key="1">
    <citation type="submission" date="2017-02" db="EMBL/GenBank/DDBJ databases">
        <authorList>
            <person name="Peterson S.W."/>
        </authorList>
    </citation>
    <scope>NUCLEOTIDE SEQUENCE [LARGE SCALE GENOMIC DNA]</scope>
    <source>
        <strain evidence="11 12">USBA 369</strain>
    </source>
</reference>
<comment type="subcellular location">
    <subcellularLocation>
        <location evidence="1">Cytoplasm</location>
    </subcellularLocation>
</comment>
<dbReference type="GO" id="GO:0005737">
    <property type="term" value="C:cytoplasm"/>
    <property type="evidence" value="ECO:0007669"/>
    <property type="project" value="UniProtKB-SubCell"/>
</dbReference>
<keyword evidence="4" id="KW-0677">Repeat</keyword>
<dbReference type="GO" id="GO:0016784">
    <property type="term" value="F:3-mercaptopyruvate sulfurtransferase activity"/>
    <property type="evidence" value="ECO:0007669"/>
    <property type="project" value="UniProtKB-EC"/>
</dbReference>
<dbReference type="SUPFAM" id="SSF52821">
    <property type="entry name" value="Rhodanese/Cell cycle control phosphatase"/>
    <property type="match status" value="2"/>
</dbReference>
<accession>A0A1T4LDA3</accession>
<dbReference type="InterPro" id="IPR001763">
    <property type="entry name" value="Rhodanese-like_dom"/>
</dbReference>
<feature type="compositionally biased region" description="Polar residues" evidence="9">
    <location>
        <begin position="271"/>
        <end position="290"/>
    </location>
</feature>
<dbReference type="RefSeq" id="WP_078706473.1">
    <property type="nucleotide sequence ID" value="NZ_FUXL01000001.1"/>
</dbReference>
<evidence type="ECO:0000256" key="4">
    <source>
        <dbReference type="ARBA" id="ARBA00022737"/>
    </source>
</evidence>
<evidence type="ECO:0000256" key="7">
    <source>
        <dbReference type="ARBA" id="ARBA00070833"/>
    </source>
</evidence>
<evidence type="ECO:0000256" key="8">
    <source>
        <dbReference type="ARBA" id="ARBA00078354"/>
    </source>
</evidence>
<dbReference type="SMART" id="SM00450">
    <property type="entry name" value="RHOD"/>
    <property type="match status" value="2"/>
</dbReference>
<dbReference type="Gene3D" id="3.40.250.10">
    <property type="entry name" value="Rhodanese-like domain"/>
    <property type="match status" value="2"/>
</dbReference>
<gene>
    <name evidence="11" type="ORF">SAMN05428963_101166</name>
</gene>
<dbReference type="Proteomes" id="UP000190135">
    <property type="component" value="Unassembled WGS sequence"/>
</dbReference>
<dbReference type="AlphaFoldDB" id="A0A1T4LDA3"/>
<dbReference type="InterPro" id="IPR001307">
    <property type="entry name" value="Thiosulphate_STrfase_CS"/>
</dbReference>
<keyword evidence="2" id="KW-0963">Cytoplasm</keyword>
<evidence type="ECO:0000256" key="2">
    <source>
        <dbReference type="ARBA" id="ARBA00022490"/>
    </source>
</evidence>
<protein>
    <recommendedName>
        <fullName evidence="7">3-mercaptopyruvate sulfurtransferase</fullName>
        <ecNumber evidence="6">2.8.1.2</ecNumber>
    </recommendedName>
    <alternativeName>
        <fullName evidence="8">Rhodanese-like protein</fullName>
    </alternativeName>
</protein>
<evidence type="ECO:0000313" key="12">
    <source>
        <dbReference type="Proteomes" id="UP000190135"/>
    </source>
</evidence>
<evidence type="ECO:0000256" key="6">
    <source>
        <dbReference type="ARBA" id="ARBA00066832"/>
    </source>
</evidence>
<feature type="region of interest" description="Disordered" evidence="9">
    <location>
        <begin position="268"/>
        <end position="290"/>
    </location>
</feature>
<dbReference type="EMBL" id="FUXL01000001">
    <property type="protein sequence ID" value="SJZ52537.1"/>
    <property type="molecule type" value="Genomic_DNA"/>
</dbReference>
<evidence type="ECO:0000256" key="9">
    <source>
        <dbReference type="SAM" id="MobiDB-lite"/>
    </source>
</evidence>
<evidence type="ECO:0000313" key="11">
    <source>
        <dbReference type="EMBL" id="SJZ52537.1"/>
    </source>
</evidence>
<dbReference type="STRING" id="1365950.SAMN05428963_101166"/>
<feature type="domain" description="Rhodanese" evidence="10">
    <location>
        <begin position="21"/>
        <end position="138"/>
    </location>
</feature>
<organism evidence="11 12">
    <name type="scientific">Consotaella salsifontis</name>
    <dbReference type="NCBI Taxonomy" id="1365950"/>
    <lineage>
        <taxon>Bacteria</taxon>
        <taxon>Pseudomonadati</taxon>
        <taxon>Pseudomonadota</taxon>
        <taxon>Alphaproteobacteria</taxon>
        <taxon>Hyphomicrobiales</taxon>
        <taxon>Aurantimonadaceae</taxon>
        <taxon>Consotaella</taxon>
    </lineage>
</organism>
<evidence type="ECO:0000256" key="5">
    <source>
        <dbReference type="ARBA" id="ARBA00051793"/>
    </source>
</evidence>
<dbReference type="PROSITE" id="PS00380">
    <property type="entry name" value="RHODANESE_1"/>
    <property type="match status" value="1"/>
</dbReference>